<gene>
    <name evidence="1" type="ORF">GCM10022226_44130</name>
</gene>
<name>A0ABP7IHQ8_9ACTN</name>
<protein>
    <submittedName>
        <fullName evidence="1">Uncharacterized protein</fullName>
    </submittedName>
</protein>
<keyword evidence="2" id="KW-1185">Reference proteome</keyword>
<evidence type="ECO:0000313" key="2">
    <source>
        <dbReference type="Proteomes" id="UP001500888"/>
    </source>
</evidence>
<dbReference type="Proteomes" id="UP001500888">
    <property type="component" value="Unassembled WGS sequence"/>
</dbReference>
<dbReference type="EMBL" id="BAAAZR010000010">
    <property type="protein sequence ID" value="GAA3818792.1"/>
    <property type="molecule type" value="Genomic_DNA"/>
</dbReference>
<proteinExistence type="predicted"/>
<reference evidence="2" key="1">
    <citation type="journal article" date="2019" name="Int. J. Syst. Evol. Microbiol.">
        <title>The Global Catalogue of Microorganisms (GCM) 10K type strain sequencing project: providing services to taxonomists for standard genome sequencing and annotation.</title>
        <authorList>
            <consortium name="The Broad Institute Genomics Platform"/>
            <consortium name="The Broad Institute Genome Sequencing Center for Infectious Disease"/>
            <person name="Wu L."/>
            <person name="Ma J."/>
        </authorList>
    </citation>
    <scope>NUCLEOTIDE SEQUENCE [LARGE SCALE GENOMIC DNA]</scope>
    <source>
        <strain evidence="2">JCM 16908</strain>
    </source>
</reference>
<evidence type="ECO:0000313" key="1">
    <source>
        <dbReference type="EMBL" id="GAA3818792.1"/>
    </source>
</evidence>
<comment type="caution">
    <text evidence="1">The sequence shown here is derived from an EMBL/GenBank/DDBJ whole genome shotgun (WGS) entry which is preliminary data.</text>
</comment>
<accession>A0ABP7IHQ8</accession>
<organism evidence="1 2">
    <name type="scientific">Sphaerisporangium flaviroseum</name>
    <dbReference type="NCBI Taxonomy" id="509199"/>
    <lineage>
        <taxon>Bacteria</taxon>
        <taxon>Bacillati</taxon>
        <taxon>Actinomycetota</taxon>
        <taxon>Actinomycetes</taxon>
        <taxon>Streptosporangiales</taxon>
        <taxon>Streptosporangiaceae</taxon>
        <taxon>Sphaerisporangium</taxon>
    </lineage>
</organism>
<sequence length="102" mass="10727">MLPARIGISTDGGVGWDGINAPGVWNCRETGAGVGGRGVGSSIDLIWWRPSRYPFDWGTRVLPTRMGTFHGRERGVGGSRPAGVGNCRETGAWSERAVATGA</sequence>